<organism evidence="1 2">
    <name type="scientific">Melastoma candidum</name>
    <dbReference type="NCBI Taxonomy" id="119954"/>
    <lineage>
        <taxon>Eukaryota</taxon>
        <taxon>Viridiplantae</taxon>
        <taxon>Streptophyta</taxon>
        <taxon>Embryophyta</taxon>
        <taxon>Tracheophyta</taxon>
        <taxon>Spermatophyta</taxon>
        <taxon>Magnoliopsida</taxon>
        <taxon>eudicotyledons</taxon>
        <taxon>Gunneridae</taxon>
        <taxon>Pentapetalae</taxon>
        <taxon>rosids</taxon>
        <taxon>malvids</taxon>
        <taxon>Myrtales</taxon>
        <taxon>Melastomataceae</taxon>
        <taxon>Melastomatoideae</taxon>
        <taxon>Melastomateae</taxon>
        <taxon>Melastoma</taxon>
    </lineage>
</organism>
<evidence type="ECO:0000313" key="1">
    <source>
        <dbReference type="EMBL" id="KAI4386979.1"/>
    </source>
</evidence>
<gene>
    <name evidence="1" type="ORF">MLD38_004849</name>
</gene>
<evidence type="ECO:0000313" key="2">
    <source>
        <dbReference type="Proteomes" id="UP001057402"/>
    </source>
</evidence>
<comment type="caution">
    <text evidence="1">The sequence shown here is derived from an EMBL/GenBank/DDBJ whole genome shotgun (WGS) entry which is preliminary data.</text>
</comment>
<accession>A0ACB9S7F5</accession>
<reference evidence="2" key="1">
    <citation type="journal article" date="2023" name="Front. Plant Sci.">
        <title>Chromosomal-level genome assembly of Melastoma candidum provides insights into trichome evolution.</title>
        <authorList>
            <person name="Zhong Y."/>
            <person name="Wu W."/>
            <person name="Sun C."/>
            <person name="Zou P."/>
            <person name="Liu Y."/>
            <person name="Dai S."/>
            <person name="Zhou R."/>
        </authorList>
    </citation>
    <scope>NUCLEOTIDE SEQUENCE [LARGE SCALE GENOMIC DNA]</scope>
</reference>
<proteinExistence type="predicted"/>
<name>A0ACB9S7F5_9MYRT</name>
<sequence length="97" mass="10824">MSSSANREVDPSDSQVMTGAKYHRGEGLNVIPDSVTIGGTFRAFLEASFVNTKHCMEEVIIDHAVEHRCNATVDFQQIFFRATISEKSLHNHFVNVV</sequence>
<dbReference type="Proteomes" id="UP001057402">
    <property type="component" value="Chromosome 2"/>
</dbReference>
<keyword evidence="2" id="KW-1185">Reference proteome</keyword>
<dbReference type="EMBL" id="CM042881">
    <property type="protein sequence ID" value="KAI4386979.1"/>
    <property type="molecule type" value="Genomic_DNA"/>
</dbReference>
<protein>
    <submittedName>
        <fullName evidence="1">Uncharacterized protein</fullName>
    </submittedName>
</protein>